<evidence type="ECO:0000313" key="6">
    <source>
        <dbReference type="EMBL" id="CAI3987078.1"/>
    </source>
</evidence>
<gene>
    <name evidence="6" type="ORF">C1SCF055_LOCUS14378</name>
</gene>
<evidence type="ECO:0000313" key="8">
    <source>
        <dbReference type="Proteomes" id="UP001152797"/>
    </source>
</evidence>
<keyword evidence="7" id="KW-0687">Ribonucleoprotein</keyword>
<keyword evidence="2" id="KW-0479">Metal-binding</keyword>
<feature type="region of interest" description="Disordered" evidence="4">
    <location>
        <begin position="254"/>
        <end position="288"/>
    </location>
</feature>
<keyword evidence="8" id="KW-1185">Reference proteome</keyword>
<dbReference type="InterPro" id="IPR000408">
    <property type="entry name" value="Reg_chr_condens"/>
</dbReference>
<dbReference type="InterPro" id="IPR013087">
    <property type="entry name" value="Znf_C2H2_type"/>
</dbReference>
<evidence type="ECO:0000256" key="1">
    <source>
        <dbReference type="ARBA" id="ARBA00022737"/>
    </source>
</evidence>
<dbReference type="InterPro" id="IPR038765">
    <property type="entry name" value="Papain-like_cys_pep_sf"/>
</dbReference>
<dbReference type="GO" id="GO:0008270">
    <property type="term" value="F:zinc ion binding"/>
    <property type="evidence" value="ECO:0007669"/>
    <property type="project" value="UniProtKB-KW"/>
</dbReference>
<feature type="compositionally biased region" description="Polar residues" evidence="4">
    <location>
        <begin position="2595"/>
        <end position="2608"/>
    </location>
</feature>
<feature type="domain" description="C2H2-type" evidence="5">
    <location>
        <begin position="864"/>
        <end position="887"/>
    </location>
</feature>
<evidence type="ECO:0000256" key="4">
    <source>
        <dbReference type="SAM" id="MobiDB-lite"/>
    </source>
</evidence>
<dbReference type="PANTHER" id="PTHR22870">
    <property type="entry name" value="REGULATOR OF CHROMOSOME CONDENSATION"/>
    <property type="match status" value="1"/>
</dbReference>
<evidence type="ECO:0000256" key="3">
    <source>
        <dbReference type="PROSITE-ProRule" id="PRU00235"/>
    </source>
</evidence>
<dbReference type="SUPFAM" id="SSF50985">
    <property type="entry name" value="RCC1/BLIP-II"/>
    <property type="match status" value="2"/>
</dbReference>
<evidence type="ECO:0000256" key="2">
    <source>
        <dbReference type="PROSITE-ProRule" id="PRU00042"/>
    </source>
</evidence>
<keyword evidence="2" id="KW-0862">Zinc</keyword>
<evidence type="ECO:0000313" key="7">
    <source>
        <dbReference type="EMBL" id="CAL4774390.1"/>
    </source>
</evidence>
<dbReference type="InterPro" id="IPR051210">
    <property type="entry name" value="Ub_ligase/GEF_domain"/>
</dbReference>
<feature type="repeat" description="RCC1" evidence="3">
    <location>
        <begin position="111"/>
        <end position="162"/>
    </location>
</feature>
<keyword evidence="1" id="KW-0677">Repeat</keyword>
<feature type="compositionally biased region" description="Basic and acidic residues" evidence="4">
    <location>
        <begin position="255"/>
        <end position="277"/>
    </location>
</feature>
<name>A0A9P1FST2_9DINO</name>
<feature type="repeat" description="RCC1" evidence="3">
    <location>
        <begin position="422"/>
        <end position="472"/>
    </location>
</feature>
<feature type="region of interest" description="Disordered" evidence="4">
    <location>
        <begin position="2595"/>
        <end position="2630"/>
    </location>
</feature>
<dbReference type="PROSITE" id="PS50012">
    <property type="entry name" value="RCC1_3"/>
    <property type="match status" value="6"/>
</dbReference>
<feature type="repeat" description="RCC1" evidence="3">
    <location>
        <begin position="59"/>
        <end position="110"/>
    </location>
</feature>
<dbReference type="PROSITE" id="PS50157">
    <property type="entry name" value="ZINC_FINGER_C2H2_2"/>
    <property type="match status" value="1"/>
</dbReference>
<accession>A0A9P1FST2</accession>
<keyword evidence="7" id="KW-0689">Ribosomal protein</keyword>
<dbReference type="EMBL" id="CAMXCT020001131">
    <property type="protein sequence ID" value="CAL1140453.1"/>
    <property type="molecule type" value="Genomic_DNA"/>
</dbReference>
<reference evidence="6" key="1">
    <citation type="submission" date="2022-10" db="EMBL/GenBank/DDBJ databases">
        <authorList>
            <person name="Chen Y."/>
            <person name="Dougan E. K."/>
            <person name="Chan C."/>
            <person name="Rhodes N."/>
            <person name="Thang M."/>
        </authorList>
    </citation>
    <scope>NUCLEOTIDE SEQUENCE</scope>
</reference>
<dbReference type="PROSITE" id="PS00028">
    <property type="entry name" value="ZINC_FINGER_C2H2_1"/>
    <property type="match status" value="6"/>
</dbReference>
<comment type="caution">
    <text evidence="6">The sequence shown here is derived from an EMBL/GenBank/DDBJ whole genome shotgun (WGS) entry which is preliminary data.</text>
</comment>
<evidence type="ECO:0000259" key="5">
    <source>
        <dbReference type="PROSITE" id="PS50157"/>
    </source>
</evidence>
<sequence>MNADGQCGVGHQRDVLAPEATVMPKMKGAKVLVAHMAAGSRHSMLVIAKDGSMGSTAGGKVFVWGANSDGRLGLGHDRNEPLPVPVEALLNHKMVLVSAGEAHSGAVDTNGNLYMWGLGSYGRLGLGEVMDVPLARRVPLPDDPRVSQVALGSFHSVVLAGSRTQSVYTWGYGEALGNKVGGGISLSPLVVSLEDTKAQVLQIAAGPYHTLVLMEDGELITFGQGASGRLGTGHSKNHKLPVSLGAHGFATKLKQSTDGEKAATQKRSLEHPSEKSLKRSAAASSQPGGKQSWEIAKVDCGEMFTCAVTWHGALYTWGSGARGQLGTGSLQDSWVPKVGTGEEGSGWMWGSSELGKLGLGEATSSDSIPVAIRAFAKSTEPYKVPMAVSCGQYHTAVICVRDQERGQFQLGECSSASWAGDLKSLTFGGGWFGRLGHNDMENQYEPKIISSLITKIRTVHCGAYHTCGLSYEKGIYNDNGELAGDLWVWGRNRCIGEHEHAKNSFAEITVVALCSDLDLEWNCLPFTVEELAQALKAIPAVKAVARPCAPGTVWKGLALQLAPILHSEVRTLLAAQRPTPFCRAKQTPRLRIAGGIGVFLDIEHDGQLGNAFRSEAALDTLLSNLSTTLALLQEFGMTINSAKCTALVAVRGTASRKLRSKLIAVRDGKEWLKIPGAGLEEQTASPPSTALPSAICAGPEPCWQNTAQIVNNNTVFPAQMADSKLDGPVRGQRMITDADLRNLTSQEWGSRVLEIVGHRHWHHMRREQTACEYLATRCCLCDQFLGRTQDLNHHLKTMHPEYWPHTAAKGKQLTNMYGEDTPCPYCHAVFKNMHQCTVWTQLAMLVIYGGGQTHAASTESSSGLACEICGQQFDNAEALHSHLARAHRLVSSSFNLARDSVAGQPACNHCGGLFDGIESLRSHVNQGRCPTFNPDLPTEVVDVQQRWTDATCHGQLAKHLGDAHTRLQLTLRCQSCSAKYSRSADMMGHLQTAHSALWSASQPLTHLLIELAYSEYGCQPVSYVRNPFMLESLPFICRKRTGPMDAPHMEDAEDATTQIWQAFQELSPILDQTLKLSQNAPPKRQRRGEHTTKQREPQGSQEKVQLAQALVLLTKLTLKLDRELQTLKREDTFVFFFANKGKESCLQTLVQATEVWVAKLKEKQEEGTTVRMQPLRQHLLQVLLNTLLTRVEQLGNAPEGSEILKAAMHTKVLLQDKTCPYLEWCHSKKELIVSKKKPLGLKRLHQICTDLLEALTNPQMVVKFHSLPSGAKQETSPWKLQVSLRLDHPWQLLLELCGSAIWLLMGASLKVHSLEQSPLAHNLQKAMNLHSSHRKGKGKGKGKMDLELKQAMLWTTLSTSTWQTPYWGEQCQELQNFLASDHASGINLSCTDWFQQIVCCWGDRDPTFDPDQITQQDAAEFVATWFSLMRPMAFDMAWERRFEENGNVRVFDVNSTHQPICLKFDAMLAYSTTCDLTQLFNLWCQVDGMRTALLGAPPCLCIQIDRCVSDAMNNIFRSECMIQTDEPCLVPFFQTNTLQYETAEYHVVALTAHLGMDRAGHIRTALRLAPSIVCTVHPANWLLTEVINCWRDKNKIEHEELCTKGVGSLDFLTGPEYRYWQATCACYVGVFRQDNGSLLVDHKRGSFLRTAKDNSRYRSEGCISVMGDAEVPPAWTPELLLETGTKPHDPRPGTRFHATTWHPERTHWWNQLDSLLHSLAHRNVLALTGDFNCNLVPSPTHSGPDQYRWRGHMTAGAMHQDAGHFTSLLRMHGLTALNSWDPGMPFTAEELERELSRIPACKAVARYLVQTGACINHGVEGPDAIIATAVTDVPNLAVLQAGPDVCWKPNTQAFATDRLLTSTMFAPKMDPAVRGTAILTDADLSNMLSQEWGHRVLTIVGSRNWHHMKKETAACSYLAQRCCLCDHFLGRTQELHRHLKLHHPEFWNHVQEKGHQLMNLHGEDPPCPYCGALFKAAHQCPVWCQLAMLLIYGGGISAGTTHVPAILRCEICFDSFTTSELLHEHLIQEHRLKSQSYNPARDSLEGEPVCAHCLAMYDNMESLRSHVNQGRCPKFNPALPTEVIDIQPQWVDAMCHGKIADVLRDAHVRLQLTLRCQNCSSRYTHPADLSGHLQSAHSSLWSEAQVLTGIMTSLIYSEAGCTCNPSITAPRAGHICLPLRQLSMQYMRLQGAVLFPHQPTDEELVQLFSENLPRESRFLLERTLTAGTLTDFWTHATHLDLLRDTCTLCGAHMHPADLVLHMYEAHQCGLPIVKFLKQQLVPKFAAANHDPPRCFACKQVYTIAAADDDMTDDALTSAAQVHFPKLHMADMNMPEPEETNQQVWTAFQAIGALLDDSLQLEPNAAGPKRQRKEEPTKAKGHPQTKQLKEKIDVAHALSLMAKLTLRLDRELQQLKREDTFIFFFGHKGPNSSLSHLVKAADDWVNNRQSKSQMTMPLRQHLMQVVFNTLLTRLTKLGETKDGSEVQQAAISNLILLPDKTCPYLEWDMSQKQLKVSQRPPLSLTRLHQLCQDMLEALTDVNLVTAFHALPTSNQEVAPWKLTLSLRADAPWQNMQVLSHSAIWLLMATSLKPHGQKQSPLAQSLQQAMGLTRTPKGRGKGKTKTVMTKQE</sequence>
<feature type="region of interest" description="Disordered" evidence="4">
    <location>
        <begin position="2364"/>
        <end position="2386"/>
    </location>
</feature>
<dbReference type="GO" id="GO:0005840">
    <property type="term" value="C:ribosome"/>
    <property type="evidence" value="ECO:0007669"/>
    <property type="project" value="UniProtKB-KW"/>
</dbReference>
<dbReference type="PANTHER" id="PTHR22870:SF408">
    <property type="entry name" value="OS09G0560450 PROTEIN"/>
    <property type="match status" value="1"/>
</dbReference>
<dbReference type="SUPFAM" id="SSF54001">
    <property type="entry name" value="Cysteine proteinases"/>
    <property type="match status" value="1"/>
</dbReference>
<organism evidence="6">
    <name type="scientific">Cladocopium goreaui</name>
    <dbReference type="NCBI Taxonomy" id="2562237"/>
    <lineage>
        <taxon>Eukaryota</taxon>
        <taxon>Sar</taxon>
        <taxon>Alveolata</taxon>
        <taxon>Dinophyceae</taxon>
        <taxon>Suessiales</taxon>
        <taxon>Symbiodiniaceae</taxon>
        <taxon>Cladocopium</taxon>
    </lineage>
</organism>
<dbReference type="Pfam" id="PF25390">
    <property type="entry name" value="WD40_RLD"/>
    <property type="match status" value="1"/>
</dbReference>
<feature type="region of interest" description="Disordered" evidence="4">
    <location>
        <begin position="1074"/>
        <end position="1101"/>
    </location>
</feature>
<dbReference type="Gene3D" id="2.130.10.30">
    <property type="entry name" value="Regulator of chromosome condensation 1/beta-lactamase-inhibitor protein II"/>
    <property type="match status" value="3"/>
</dbReference>
<dbReference type="Pfam" id="PF00415">
    <property type="entry name" value="RCC1"/>
    <property type="match status" value="1"/>
</dbReference>
<feature type="repeat" description="RCC1" evidence="3">
    <location>
        <begin position="344"/>
        <end position="401"/>
    </location>
</feature>
<dbReference type="PROSITE" id="PS00626">
    <property type="entry name" value="RCC1_2"/>
    <property type="match status" value="2"/>
</dbReference>
<dbReference type="OrthoDB" id="61110at2759"/>
<feature type="repeat" description="RCC1" evidence="3">
    <location>
        <begin position="165"/>
        <end position="216"/>
    </location>
</feature>
<protein>
    <submittedName>
        <fullName evidence="7">40S ribosomal protein S2</fullName>
    </submittedName>
</protein>
<reference evidence="7 8" key="2">
    <citation type="submission" date="2024-05" db="EMBL/GenBank/DDBJ databases">
        <authorList>
            <person name="Chen Y."/>
            <person name="Shah S."/>
            <person name="Dougan E. K."/>
            <person name="Thang M."/>
            <person name="Chan C."/>
        </authorList>
    </citation>
    <scope>NUCLEOTIDE SEQUENCE [LARGE SCALE GENOMIC DNA]</scope>
</reference>
<feature type="repeat" description="RCC1" evidence="3">
    <location>
        <begin position="312"/>
        <end position="336"/>
    </location>
</feature>
<dbReference type="EMBL" id="CAMXCT010001131">
    <property type="protein sequence ID" value="CAI3987078.1"/>
    <property type="molecule type" value="Genomic_DNA"/>
</dbReference>
<dbReference type="InterPro" id="IPR058923">
    <property type="entry name" value="RCC1-like_dom"/>
</dbReference>
<proteinExistence type="predicted"/>
<dbReference type="Proteomes" id="UP001152797">
    <property type="component" value="Unassembled WGS sequence"/>
</dbReference>
<keyword evidence="2" id="KW-0863">Zinc-finger</keyword>
<dbReference type="SMART" id="SM00355">
    <property type="entry name" value="ZnF_C2H2"/>
    <property type="match status" value="7"/>
</dbReference>
<dbReference type="PRINTS" id="PR00633">
    <property type="entry name" value="RCCNDNSATION"/>
</dbReference>
<dbReference type="EMBL" id="CAMXCT030001131">
    <property type="protein sequence ID" value="CAL4774390.1"/>
    <property type="molecule type" value="Genomic_DNA"/>
</dbReference>
<dbReference type="InterPro" id="IPR009091">
    <property type="entry name" value="RCC1/BLIP-II"/>
</dbReference>